<dbReference type="EMBL" id="CM040979">
    <property type="protein sequence ID" value="MCJ8732275.1"/>
    <property type="molecule type" value="Genomic_DNA"/>
</dbReference>
<protein>
    <submittedName>
        <fullName evidence="1">Uncharacterized protein</fullName>
    </submittedName>
</protein>
<name>A0ACC5Y9Y7_9TELE</name>
<sequence>MIPSIISFCRCSSLPQDGDIQQLHAVALSAETRMKMVAVSEEKVKIPFGSKELEGVLTVPETECVQTAVILTHGAGGDMNLKPLMSLARAVTTSGLLCLRFTCKSLNLAHRVRAYEAAVVYLNTHDRFTLSNIFLGGRSMGARAAVALGRHLCFKEEVNVQGLLCVSFPLHPPGQTHAHIKRSEDLRALSHIPVLFVSGTADNMCERQLLERVVEQMESPSSVHWVEGANHGLAVKGRTEESVLDEVNSQIITWILKHV</sequence>
<organism evidence="1 2">
    <name type="scientific">Pangasius djambal</name>
    <dbReference type="NCBI Taxonomy" id="1691987"/>
    <lineage>
        <taxon>Eukaryota</taxon>
        <taxon>Metazoa</taxon>
        <taxon>Chordata</taxon>
        <taxon>Craniata</taxon>
        <taxon>Vertebrata</taxon>
        <taxon>Euteleostomi</taxon>
        <taxon>Actinopterygii</taxon>
        <taxon>Neopterygii</taxon>
        <taxon>Teleostei</taxon>
        <taxon>Ostariophysi</taxon>
        <taxon>Siluriformes</taxon>
        <taxon>Pangasiidae</taxon>
        <taxon>Pangasius</taxon>
    </lineage>
</organism>
<comment type="caution">
    <text evidence="1">The sequence shown here is derived from an EMBL/GenBank/DDBJ whole genome shotgun (WGS) entry which is preliminary data.</text>
</comment>
<evidence type="ECO:0000313" key="1">
    <source>
        <dbReference type="EMBL" id="MCJ8732275.1"/>
    </source>
</evidence>
<evidence type="ECO:0000313" key="2">
    <source>
        <dbReference type="Proteomes" id="UP000830395"/>
    </source>
</evidence>
<gene>
    <name evidence="1" type="ORF">PDJAM_G00209540</name>
</gene>
<accession>A0ACC5Y9Y7</accession>
<proteinExistence type="predicted"/>
<reference evidence="1" key="1">
    <citation type="submission" date="2020-02" db="EMBL/GenBank/DDBJ databases">
        <title>Genome sequencing of the panga catfish, Pangasius djambal.</title>
        <authorList>
            <person name="Wen M."/>
            <person name="Zahm M."/>
            <person name="Roques C."/>
            <person name="Cabau C."/>
            <person name="Klopp C."/>
            <person name="Donnadieu C."/>
            <person name="Jouanno E."/>
            <person name="Avarre J.-C."/>
            <person name="Campet M."/>
            <person name="Ha T."/>
            <person name="Dugue R."/>
            <person name="Lampietro C."/>
            <person name="Louis A."/>
            <person name="Herpin A."/>
            <person name="Echchiki A."/>
            <person name="Berthelot C."/>
            <person name="Parey E."/>
            <person name="Roest-Crollius H."/>
            <person name="Braasch I."/>
            <person name="Postlethwait J.H."/>
            <person name="Bobe J."/>
            <person name="Montfort J."/>
            <person name="Bouchez O."/>
            <person name="Begum T."/>
            <person name="Schartl M."/>
            <person name="Gustiano R."/>
            <person name="Guiguen Y."/>
        </authorList>
    </citation>
    <scope>NUCLEOTIDE SEQUENCE</scope>
    <source>
        <strain evidence="1">Pdj_M5554</strain>
    </source>
</reference>
<keyword evidence="2" id="KW-1185">Reference proteome</keyword>
<dbReference type="Proteomes" id="UP000830395">
    <property type="component" value="Chromosome 5"/>
</dbReference>